<accession>A0A5B8URK8</accession>
<dbReference type="PROSITE" id="PS51935">
    <property type="entry name" value="NLPC_P60"/>
    <property type="match status" value="1"/>
</dbReference>
<evidence type="ECO:0000256" key="3">
    <source>
        <dbReference type="ARBA" id="ARBA00022801"/>
    </source>
</evidence>
<evidence type="ECO:0000256" key="5">
    <source>
        <dbReference type="SAM" id="SignalP"/>
    </source>
</evidence>
<feature type="chain" id="PRO_5023048146" evidence="5">
    <location>
        <begin position="19"/>
        <end position="189"/>
    </location>
</feature>
<dbReference type="SUPFAM" id="SSF54001">
    <property type="entry name" value="Cysteine proteinases"/>
    <property type="match status" value="1"/>
</dbReference>
<proteinExistence type="inferred from homology"/>
<dbReference type="EMBL" id="CP042436">
    <property type="protein sequence ID" value="QEC61488.1"/>
    <property type="molecule type" value="Genomic_DNA"/>
</dbReference>
<dbReference type="PANTHER" id="PTHR47053">
    <property type="entry name" value="MUREIN DD-ENDOPEPTIDASE MEPH-RELATED"/>
    <property type="match status" value="1"/>
</dbReference>
<comment type="similarity">
    <text evidence="1">Belongs to the peptidase C40 family.</text>
</comment>
<dbReference type="GO" id="GO:0006508">
    <property type="term" value="P:proteolysis"/>
    <property type="evidence" value="ECO:0007669"/>
    <property type="project" value="UniProtKB-KW"/>
</dbReference>
<feature type="domain" description="NlpC/P60" evidence="6">
    <location>
        <begin position="47"/>
        <end position="178"/>
    </location>
</feature>
<organism evidence="7 8">
    <name type="scientific">Mucilaginibacter ginsenosidivorans</name>
    <dbReference type="NCBI Taxonomy" id="398053"/>
    <lineage>
        <taxon>Bacteria</taxon>
        <taxon>Pseudomonadati</taxon>
        <taxon>Bacteroidota</taxon>
        <taxon>Sphingobacteriia</taxon>
        <taxon>Sphingobacteriales</taxon>
        <taxon>Sphingobacteriaceae</taxon>
        <taxon>Mucilaginibacter</taxon>
    </lineage>
</organism>
<sequence length="189" mass="21183">MKRYLTLTVLLFLCVAFAATAHSRKMRHSYKVRVKPPVFHLNGATDTISSYDLMYFAQSLIGIPYREASSDPLRGFDCSGFVSYVFKSFNADVPRSSGDYANIGREISIEDARQGDIILFKGTKSYHPHSIGHVAIVYSNEGGKLTFIHSTSGKENGVTITAMEGTYKRRFVKVVRLLRQNDIFQAQAN</sequence>
<keyword evidence="2" id="KW-0645">Protease</keyword>
<evidence type="ECO:0000256" key="4">
    <source>
        <dbReference type="ARBA" id="ARBA00022807"/>
    </source>
</evidence>
<dbReference type="InterPro" id="IPR051202">
    <property type="entry name" value="Peptidase_C40"/>
</dbReference>
<dbReference type="Proteomes" id="UP000321479">
    <property type="component" value="Chromosome"/>
</dbReference>
<dbReference type="KEGG" id="mgin:FRZ54_02450"/>
<evidence type="ECO:0000259" key="6">
    <source>
        <dbReference type="PROSITE" id="PS51935"/>
    </source>
</evidence>
<dbReference type="OrthoDB" id="9807055at2"/>
<dbReference type="InterPro" id="IPR038765">
    <property type="entry name" value="Papain-like_cys_pep_sf"/>
</dbReference>
<dbReference type="Gene3D" id="3.90.1720.10">
    <property type="entry name" value="endopeptidase domain like (from Nostoc punctiforme)"/>
    <property type="match status" value="1"/>
</dbReference>
<dbReference type="PANTHER" id="PTHR47053:SF1">
    <property type="entry name" value="MUREIN DD-ENDOPEPTIDASE MEPH-RELATED"/>
    <property type="match status" value="1"/>
</dbReference>
<keyword evidence="5" id="KW-0732">Signal</keyword>
<evidence type="ECO:0000256" key="2">
    <source>
        <dbReference type="ARBA" id="ARBA00022670"/>
    </source>
</evidence>
<keyword evidence="8" id="KW-1185">Reference proteome</keyword>
<dbReference type="Pfam" id="PF00877">
    <property type="entry name" value="NLPC_P60"/>
    <property type="match status" value="1"/>
</dbReference>
<gene>
    <name evidence="7" type="ORF">FRZ54_02450</name>
</gene>
<dbReference type="InterPro" id="IPR000064">
    <property type="entry name" value="NLP_P60_dom"/>
</dbReference>
<keyword evidence="4" id="KW-0788">Thiol protease</keyword>
<evidence type="ECO:0000313" key="8">
    <source>
        <dbReference type="Proteomes" id="UP000321479"/>
    </source>
</evidence>
<reference evidence="7 8" key="1">
    <citation type="journal article" date="2017" name="Curr. Microbiol.">
        <title>Mucilaginibacter ginsenosidivorans sp. nov., Isolated from Soil of Ginseng Field.</title>
        <authorList>
            <person name="Kim M.M."/>
            <person name="Siddiqi M.Z."/>
            <person name="Im W.T."/>
        </authorList>
    </citation>
    <scope>NUCLEOTIDE SEQUENCE [LARGE SCALE GENOMIC DNA]</scope>
    <source>
        <strain evidence="7 8">Gsoil 3017</strain>
    </source>
</reference>
<keyword evidence="3" id="KW-0378">Hydrolase</keyword>
<name>A0A5B8URK8_9SPHI</name>
<protein>
    <submittedName>
        <fullName evidence="7">NlpC/P60 family protein</fullName>
    </submittedName>
</protein>
<evidence type="ECO:0000313" key="7">
    <source>
        <dbReference type="EMBL" id="QEC61488.1"/>
    </source>
</evidence>
<feature type="signal peptide" evidence="5">
    <location>
        <begin position="1"/>
        <end position="18"/>
    </location>
</feature>
<dbReference type="AlphaFoldDB" id="A0A5B8URK8"/>
<evidence type="ECO:0000256" key="1">
    <source>
        <dbReference type="ARBA" id="ARBA00007074"/>
    </source>
</evidence>
<dbReference type="RefSeq" id="WP_147030065.1">
    <property type="nucleotide sequence ID" value="NZ_CP042436.1"/>
</dbReference>
<dbReference type="GO" id="GO:0008234">
    <property type="term" value="F:cysteine-type peptidase activity"/>
    <property type="evidence" value="ECO:0007669"/>
    <property type="project" value="UniProtKB-KW"/>
</dbReference>